<keyword evidence="3" id="KW-0548">Nucleotidyltransferase</keyword>
<dbReference type="Gene3D" id="3.40.50.300">
    <property type="entry name" value="P-loop containing nucleotide triphosphate hydrolases"/>
    <property type="match status" value="1"/>
</dbReference>
<dbReference type="Proteomes" id="UP000640583">
    <property type="component" value="Unassembled WGS sequence"/>
</dbReference>
<feature type="region of interest" description="Disordered" evidence="8">
    <location>
        <begin position="262"/>
        <end position="287"/>
    </location>
</feature>
<evidence type="ECO:0000256" key="1">
    <source>
        <dbReference type="ARBA" id="ARBA00012417"/>
    </source>
</evidence>
<organism evidence="9 10">
    <name type="scientific">Halocynthiibacter styelae</name>
    <dbReference type="NCBI Taxonomy" id="2761955"/>
    <lineage>
        <taxon>Bacteria</taxon>
        <taxon>Pseudomonadati</taxon>
        <taxon>Pseudomonadota</taxon>
        <taxon>Alphaproteobacteria</taxon>
        <taxon>Rhodobacterales</taxon>
        <taxon>Paracoccaceae</taxon>
        <taxon>Halocynthiibacter</taxon>
    </lineage>
</organism>
<name>A0A8J7IK87_9RHOB</name>
<accession>A0A8J7IK87</accession>
<comment type="catalytic activity">
    <reaction evidence="7">
        <text>DNA(n) + a 2'-deoxyribonucleoside 5'-triphosphate = DNA(n+1) + diphosphate</text>
        <dbReference type="Rhea" id="RHEA:22508"/>
        <dbReference type="Rhea" id="RHEA-COMP:17339"/>
        <dbReference type="Rhea" id="RHEA-COMP:17340"/>
        <dbReference type="ChEBI" id="CHEBI:33019"/>
        <dbReference type="ChEBI" id="CHEBI:61560"/>
        <dbReference type="ChEBI" id="CHEBI:173112"/>
        <dbReference type="EC" id="2.7.7.7"/>
    </reaction>
</comment>
<dbReference type="Gene3D" id="1.20.272.10">
    <property type="match status" value="1"/>
</dbReference>
<evidence type="ECO:0000256" key="2">
    <source>
        <dbReference type="ARBA" id="ARBA00022679"/>
    </source>
</evidence>
<evidence type="ECO:0000313" key="9">
    <source>
        <dbReference type="EMBL" id="MBI1494753.1"/>
    </source>
</evidence>
<evidence type="ECO:0000256" key="4">
    <source>
        <dbReference type="ARBA" id="ARBA00022705"/>
    </source>
</evidence>
<dbReference type="RefSeq" id="WP_228849503.1">
    <property type="nucleotide sequence ID" value="NZ_JADCKQ010000011.1"/>
</dbReference>
<dbReference type="EMBL" id="JADCKQ010000011">
    <property type="protein sequence ID" value="MBI1494753.1"/>
    <property type="molecule type" value="Genomic_DNA"/>
</dbReference>
<dbReference type="InterPro" id="IPR027417">
    <property type="entry name" value="P-loop_NTPase"/>
</dbReference>
<protein>
    <recommendedName>
        <fullName evidence="1">DNA-directed DNA polymerase</fullName>
        <ecNumber evidence="1">2.7.7.7</ecNumber>
    </recommendedName>
</protein>
<dbReference type="GO" id="GO:0003677">
    <property type="term" value="F:DNA binding"/>
    <property type="evidence" value="ECO:0007669"/>
    <property type="project" value="InterPro"/>
</dbReference>
<gene>
    <name evidence="9" type="ORF">H1D41_13990</name>
</gene>
<dbReference type="InterPro" id="IPR008921">
    <property type="entry name" value="DNA_pol3_clamp-load_cplx_C"/>
</dbReference>
<evidence type="ECO:0000313" key="10">
    <source>
        <dbReference type="Proteomes" id="UP000640583"/>
    </source>
</evidence>
<proteinExistence type="inferred from homology"/>
<comment type="caution">
    <text evidence="9">The sequence shown here is derived from an EMBL/GenBank/DDBJ whole genome shotgun (WGS) entry which is preliminary data.</text>
</comment>
<evidence type="ECO:0000256" key="6">
    <source>
        <dbReference type="ARBA" id="ARBA00034754"/>
    </source>
</evidence>
<evidence type="ECO:0000256" key="5">
    <source>
        <dbReference type="ARBA" id="ARBA00022932"/>
    </source>
</evidence>
<keyword evidence="4" id="KW-0235">DNA replication</keyword>
<dbReference type="PANTHER" id="PTHR34388:SF1">
    <property type="entry name" value="DNA POLYMERASE III SUBUNIT DELTA"/>
    <property type="match status" value="1"/>
</dbReference>
<comment type="similarity">
    <text evidence="6">Belongs to the DNA polymerase HolA subunit family.</text>
</comment>
<evidence type="ECO:0000256" key="7">
    <source>
        <dbReference type="ARBA" id="ARBA00049244"/>
    </source>
</evidence>
<keyword evidence="2" id="KW-0808">Transferase</keyword>
<dbReference type="InterPro" id="IPR005790">
    <property type="entry name" value="DNA_polIII_delta"/>
</dbReference>
<keyword evidence="10" id="KW-1185">Reference proteome</keyword>
<dbReference type="GO" id="GO:0009360">
    <property type="term" value="C:DNA polymerase III complex"/>
    <property type="evidence" value="ECO:0007669"/>
    <property type="project" value="TreeGrafter"/>
</dbReference>
<evidence type="ECO:0000256" key="3">
    <source>
        <dbReference type="ARBA" id="ARBA00022695"/>
    </source>
</evidence>
<reference evidence="9" key="1">
    <citation type="submission" date="2020-10" db="EMBL/GenBank/DDBJ databases">
        <title>Paenihalocynthiibacter styelae gen. nov., sp. nov., isolated from stalked sea squirt Styela clava.</title>
        <authorList>
            <person name="Kim Y.-O."/>
            <person name="Yoon J.-H."/>
        </authorList>
    </citation>
    <scope>NUCLEOTIDE SEQUENCE</scope>
    <source>
        <strain evidence="9">MYP1-1</strain>
    </source>
</reference>
<dbReference type="AlphaFoldDB" id="A0A8J7IK87"/>
<dbReference type="SUPFAM" id="SSF48019">
    <property type="entry name" value="post-AAA+ oligomerization domain-like"/>
    <property type="match status" value="1"/>
</dbReference>
<dbReference type="NCBIfam" id="TIGR01128">
    <property type="entry name" value="holA"/>
    <property type="match status" value="1"/>
</dbReference>
<dbReference type="GO" id="GO:0003887">
    <property type="term" value="F:DNA-directed DNA polymerase activity"/>
    <property type="evidence" value="ECO:0007669"/>
    <property type="project" value="UniProtKB-KW"/>
</dbReference>
<dbReference type="GO" id="GO:0006261">
    <property type="term" value="P:DNA-templated DNA replication"/>
    <property type="evidence" value="ECO:0007669"/>
    <property type="project" value="TreeGrafter"/>
</dbReference>
<dbReference type="EC" id="2.7.7.7" evidence="1"/>
<keyword evidence="5" id="KW-0239">DNA-directed DNA polymerase</keyword>
<sequence>MKLSAREATRYFAQPDPGKTGLLIYGQDAMRVALKRQQVIAALVGPKGEEEMRLTRINGAELRKDPAQLSDAVKAVGFFPGARVVFVEEATEFAFPALQTALDDWQAGDAQVVVTAKALKATSKIRKLFEGHNNSFAVGIYDDPPGREEIEGMLKKAGLADVPHDAFGVIEDLSRSLDPGDFGQVIEKLGLYKFRDNSPVTAEDIDAVAPTSTEAALDDMLNIVAEARTAEIGPLMARLRSQGVLPVTLCIGTMRHFRTLHAAASDPGGPSQGISRLRPPVFGPRRDRMTRQANTWGLRRLEQALQMLTETDLQLRSASTAPANAAMERTLIRLSMLARR</sequence>
<evidence type="ECO:0000256" key="8">
    <source>
        <dbReference type="SAM" id="MobiDB-lite"/>
    </source>
</evidence>
<dbReference type="PANTHER" id="PTHR34388">
    <property type="entry name" value="DNA POLYMERASE III SUBUNIT DELTA"/>
    <property type="match status" value="1"/>
</dbReference>